<evidence type="ECO:0000313" key="3">
    <source>
        <dbReference type="Proteomes" id="UP000531840"/>
    </source>
</evidence>
<protein>
    <submittedName>
        <fullName evidence="2">Asp23/Gls24 family envelope stress response protein</fullName>
    </submittedName>
</protein>
<keyword evidence="3" id="KW-1185">Reference proteome</keyword>
<sequence>MENKNLGKVEISPRALAVIVSIAVNEVEGISKLIGSIKNEAFEKMGKKEYFKGVKLNFEDNELNVEVSCCLKSGYSVNKVVSNVQENIRNSVYNMTELNTKTININILGIDY</sequence>
<dbReference type="InterPro" id="IPR005531">
    <property type="entry name" value="Asp23"/>
</dbReference>
<dbReference type="PANTHER" id="PTHR34297:SF1">
    <property type="entry name" value="ASP23_GLS24 FAMILY ENVELOPE STRESS RESPONSE PROTEIN"/>
    <property type="match status" value="1"/>
</dbReference>
<dbReference type="EMBL" id="JACBYF010000010">
    <property type="protein sequence ID" value="NYS47674.1"/>
    <property type="molecule type" value="Genomic_DNA"/>
</dbReference>
<evidence type="ECO:0000256" key="1">
    <source>
        <dbReference type="ARBA" id="ARBA00005721"/>
    </source>
</evidence>
<comment type="similarity">
    <text evidence="1">Belongs to the asp23 family.</text>
</comment>
<dbReference type="RefSeq" id="WP_179941462.1">
    <property type="nucleotide sequence ID" value="NZ_JACBYF010000010.1"/>
</dbReference>
<comment type="caution">
    <text evidence="2">The sequence shown here is derived from an EMBL/GenBank/DDBJ whole genome shotgun (WGS) entry which is preliminary data.</text>
</comment>
<dbReference type="PANTHER" id="PTHR34297">
    <property type="entry name" value="HYPOTHETICAL CYTOSOLIC PROTEIN-RELATED"/>
    <property type="match status" value="1"/>
</dbReference>
<gene>
    <name evidence="2" type="ORF">HZY85_05645</name>
</gene>
<accession>A0ABX2SZF6</accession>
<name>A0ABX2SZF6_9BACL</name>
<dbReference type="Proteomes" id="UP000531840">
    <property type="component" value="Unassembled WGS sequence"/>
</dbReference>
<organism evidence="2 3">
    <name type="scientific">Gemelliphila palaticanis</name>
    <dbReference type="NCBI Taxonomy" id="81950"/>
    <lineage>
        <taxon>Bacteria</taxon>
        <taxon>Bacillati</taxon>
        <taxon>Bacillota</taxon>
        <taxon>Bacilli</taxon>
        <taxon>Bacillales</taxon>
        <taxon>Gemellaceae</taxon>
        <taxon>Gemelliphila</taxon>
    </lineage>
</organism>
<proteinExistence type="inferred from homology"/>
<dbReference type="Pfam" id="PF03780">
    <property type="entry name" value="Asp23"/>
    <property type="match status" value="1"/>
</dbReference>
<evidence type="ECO:0000313" key="2">
    <source>
        <dbReference type="EMBL" id="NYS47674.1"/>
    </source>
</evidence>
<reference evidence="2 3" key="1">
    <citation type="submission" date="2020-07" db="EMBL/GenBank/DDBJ databases">
        <title>MOT database genomes.</title>
        <authorList>
            <person name="Joseph S."/>
            <person name="Aduse-Opoku J."/>
            <person name="Hashim A."/>
            <person name="Wade W."/>
            <person name="Curtis M."/>
        </authorList>
    </citation>
    <scope>NUCLEOTIDE SEQUENCE [LARGE SCALE GENOMIC DNA]</scope>
    <source>
        <strain evidence="2 3">CIP 106318</strain>
    </source>
</reference>